<proteinExistence type="predicted"/>
<organism evidence="2 3">
    <name type="scientific">Candidatus Taylorbacteria bacterium RIFCSPLOWO2_12_FULL_43_20</name>
    <dbReference type="NCBI Taxonomy" id="1802332"/>
    <lineage>
        <taxon>Bacteria</taxon>
        <taxon>Candidatus Tayloriibacteriota</taxon>
    </lineage>
</organism>
<dbReference type="Proteomes" id="UP000177269">
    <property type="component" value="Unassembled WGS sequence"/>
</dbReference>
<dbReference type="InterPro" id="IPR029061">
    <property type="entry name" value="THDP-binding"/>
</dbReference>
<evidence type="ECO:0000259" key="1">
    <source>
        <dbReference type="Pfam" id="PF00456"/>
    </source>
</evidence>
<dbReference type="InterPro" id="IPR005474">
    <property type="entry name" value="Transketolase_N"/>
</dbReference>
<dbReference type="CDD" id="cd02012">
    <property type="entry name" value="TPP_TK"/>
    <property type="match status" value="1"/>
</dbReference>
<dbReference type="Gene3D" id="3.40.50.970">
    <property type="match status" value="1"/>
</dbReference>
<dbReference type="AlphaFoldDB" id="A0A1G2P3J8"/>
<dbReference type="EMBL" id="MHSK01000003">
    <property type="protein sequence ID" value="OHA42925.1"/>
    <property type="molecule type" value="Genomic_DNA"/>
</dbReference>
<evidence type="ECO:0000313" key="3">
    <source>
        <dbReference type="Proteomes" id="UP000177269"/>
    </source>
</evidence>
<dbReference type="PANTHER" id="PTHR47514:SF2">
    <property type="entry name" value="TRANSKETOLASE"/>
    <property type="match status" value="1"/>
</dbReference>
<dbReference type="PANTHER" id="PTHR47514">
    <property type="entry name" value="TRANSKETOLASE N-TERMINAL SECTION-RELATED"/>
    <property type="match status" value="1"/>
</dbReference>
<reference evidence="2 3" key="1">
    <citation type="journal article" date="2016" name="Nat. Commun.">
        <title>Thousands of microbial genomes shed light on interconnected biogeochemical processes in an aquifer system.</title>
        <authorList>
            <person name="Anantharaman K."/>
            <person name="Brown C.T."/>
            <person name="Hug L.A."/>
            <person name="Sharon I."/>
            <person name="Castelle C.J."/>
            <person name="Probst A.J."/>
            <person name="Thomas B.C."/>
            <person name="Singh A."/>
            <person name="Wilkins M.J."/>
            <person name="Karaoz U."/>
            <person name="Brodie E.L."/>
            <person name="Williams K.H."/>
            <person name="Hubbard S.S."/>
            <person name="Banfield J.F."/>
        </authorList>
    </citation>
    <scope>NUCLEOTIDE SEQUENCE [LARGE SCALE GENOMIC DNA]</scope>
</reference>
<sequence length="255" mass="28202">MNLIKLKQKIIKTATIANEGHIPAAFSILDILWVLYDRVLNIKPKTANNPNRNRFVLSKGHASIGLYVVLAEKGFMSQKTLEGFGKADSCLGGHPDRKKVPGVEASTGSLGHGLPMAVGLALGAKIKKQKNKVYVIVGDGECNEGTIWESAMLAAHNKLNNLYCIVDYNHSGDQTLDLGDIREKFKAFGWQAVSIDGHNQKEIYRALTKKSDNRPVAIIAETIKGKGLKIIENNPEWTHKYPKLEELDKFLTEVK</sequence>
<evidence type="ECO:0000313" key="2">
    <source>
        <dbReference type="EMBL" id="OHA42925.1"/>
    </source>
</evidence>
<protein>
    <submittedName>
        <fullName evidence="2">Transketolase</fullName>
    </submittedName>
</protein>
<accession>A0A1G2P3J8</accession>
<name>A0A1G2P3J8_9BACT</name>
<feature type="domain" description="Transketolase N-terminal" evidence="1">
    <location>
        <begin position="16"/>
        <end position="230"/>
    </location>
</feature>
<dbReference type="Pfam" id="PF00456">
    <property type="entry name" value="Transketolase_N"/>
    <property type="match status" value="1"/>
</dbReference>
<comment type="caution">
    <text evidence="2">The sequence shown here is derived from an EMBL/GenBank/DDBJ whole genome shotgun (WGS) entry which is preliminary data.</text>
</comment>
<dbReference type="SUPFAM" id="SSF52518">
    <property type="entry name" value="Thiamin diphosphate-binding fold (THDP-binding)"/>
    <property type="match status" value="1"/>
</dbReference>
<gene>
    <name evidence="2" type="ORF">A3G52_02305</name>
</gene>